<comment type="caution">
    <text evidence="1">The sequence shown here is derived from an EMBL/GenBank/DDBJ whole genome shotgun (WGS) entry which is preliminary data.</text>
</comment>
<protein>
    <submittedName>
        <fullName evidence="1">Uncharacterized protein</fullName>
    </submittedName>
</protein>
<reference evidence="1 2" key="1">
    <citation type="submission" date="2014-02" db="EMBL/GenBank/DDBJ databases">
        <authorList>
            <person name="Sears C."/>
            <person name="Carroll K."/>
            <person name="Sack B.R."/>
            <person name="Qadri F."/>
            <person name="Myers L.L."/>
            <person name="Chung G.-T."/>
            <person name="Escheverria P."/>
            <person name="Fraser C.M."/>
            <person name="Sadzewicz L."/>
            <person name="Shefchek K.A."/>
            <person name="Tallon L."/>
            <person name="Das S.P."/>
            <person name="Daugherty S."/>
            <person name="Mongodin E.F."/>
        </authorList>
    </citation>
    <scope>NUCLEOTIDE SEQUENCE [LARGE SCALE GENOMIC DNA]</scope>
    <source>
        <strain evidence="1 2">S36L11</strain>
    </source>
</reference>
<dbReference type="Proteomes" id="UP000022082">
    <property type="component" value="Unassembled WGS sequence"/>
</dbReference>
<evidence type="ECO:0000313" key="1">
    <source>
        <dbReference type="EMBL" id="EXZ26359.1"/>
    </source>
</evidence>
<accession>A0A015YUC9</accession>
<evidence type="ECO:0000313" key="2">
    <source>
        <dbReference type="Proteomes" id="UP000022082"/>
    </source>
</evidence>
<gene>
    <name evidence="1" type="ORF">M136_4496</name>
</gene>
<proteinExistence type="predicted"/>
<sequence>MEKIELTADEIKVIKQQLNGEIEVWNADDYQQKHLTSVIDKANALLEELDAYDEMIDEKGGDTILWFWDKYKAQESIIE</sequence>
<dbReference type="AlphaFoldDB" id="A0A015YUC9"/>
<dbReference type="PATRIC" id="fig|1339327.3.peg.4981"/>
<dbReference type="RefSeq" id="WP_005655447.1">
    <property type="nucleotide sequence ID" value="NZ_JGDJ01000288.1"/>
</dbReference>
<dbReference type="EMBL" id="JGDJ01000288">
    <property type="protein sequence ID" value="EXZ26359.1"/>
    <property type="molecule type" value="Genomic_DNA"/>
</dbReference>
<name>A0A015YUC9_BACFG</name>
<dbReference type="GeneID" id="82188879"/>
<organism evidence="1 2">
    <name type="scientific">Bacteroides fragilis str. S36L11</name>
    <dbReference type="NCBI Taxonomy" id="1339327"/>
    <lineage>
        <taxon>Bacteria</taxon>
        <taxon>Pseudomonadati</taxon>
        <taxon>Bacteroidota</taxon>
        <taxon>Bacteroidia</taxon>
        <taxon>Bacteroidales</taxon>
        <taxon>Bacteroidaceae</taxon>
        <taxon>Bacteroides</taxon>
    </lineage>
</organism>